<dbReference type="AlphaFoldDB" id="A0A9W7L3H8"/>
<dbReference type="Gene3D" id="1.10.8.60">
    <property type="match status" value="1"/>
</dbReference>
<dbReference type="SUPFAM" id="SSF48019">
    <property type="entry name" value="post-AAA+ oligomerization domain-like"/>
    <property type="match status" value="1"/>
</dbReference>
<name>A0A9W7L3H8_9STRA</name>
<dbReference type="GO" id="GO:0005663">
    <property type="term" value="C:DNA replication factor C complex"/>
    <property type="evidence" value="ECO:0007669"/>
    <property type="project" value="TreeGrafter"/>
</dbReference>
<dbReference type="CDD" id="cd00009">
    <property type="entry name" value="AAA"/>
    <property type="match status" value="1"/>
</dbReference>
<dbReference type="PANTHER" id="PTHR11669:SF1">
    <property type="entry name" value="REPLICATION FACTOR C SUBUNIT 3"/>
    <property type="match status" value="1"/>
</dbReference>
<keyword evidence="6" id="KW-1185">Reference proteome</keyword>
<dbReference type="GO" id="GO:0003689">
    <property type="term" value="F:DNA clamp loader activity"/>
    <property type="evidence" value="ECO:0007669"/>
    <property type="project" value="TreeGrafter"/>
</dbReference>
<evidence type="ECO:0000256" key="1">
    <source>
        <dbReference type="ARBA" id="ARBA00004123"/>
    </source>
</evidence>
<evidence type="ECO:0000256" key="4">
    <source>
        <dbReference type="ARBA" id="ARBA00023242"/>
    </source>
</evidence>
<accession>A0A9W7L3H8</accession>
<dbReference type="Proteomes" id="UP001165065">
    <property type="component" value="Unassembled WGS sequence"/>
</dbReference>
<comment type="subcellular location">
    <subcellularLocation>
        <location evidence="1">Nucleus</location>
    </subcellularLocation>
</comment>
<dbReference type="InterPro" id="IPR027417">
    <property type="entry name" value="P-loop_NTPase"/>
</dbReference>
<dbReference type="GO" id="GO:0003677">
    <property type="term" value="F:DNA binding"/>
    <property type="evidence" value="ECO:0007669"/>
    <property type="project" value="InterPro"/>
</dbReference>
<dbReference type="Gene3D" id="1.20.272.10">
    <property type="match status" value="1"/>
</dbReference>
<dbReference type="Pfam" id="PF21960">
    <property type="entry name" value="RCF1-5-like_lid"/>
    <property type="match status" value="1"/>
</dbReference>
<evidence type="ECO:0008006" key="7">
    <source>
        <dbReference type="Google" id="ProtNLM"/>
    </source>
</evidence>
<dbReference type="Gene3D" id="3.40.50.300">
    <property type="entry name" value="P-loop containing nucleotide triphosphate hydrolases"/>
    <property type="match status" value="1"/>
</dbReference>
<dbReference type="PANTHER" id="PTHR11669">
    <property type="entry name" value="REPLICATION FACTOR C / DNA POLYMERASE III GAMMA-TAU SUBUNIT"/>
    <property type="match status" value="1"/>
</dbReference>
<organism evidence="5 6">
    <name type="scientific">Triparma columacea</name>
    <dbReference type="NCBI Taxonomy" id="722753"/>
    <lineage>
        <taxon>Eukaryota</taxon>
        <taxon>Sar</taxon>
        <taxon>Stramenopiles</taxon>
        <taxon>Ochrophyta</taxon>
        <taxon>Bolidophyceae</taxon>
        <taxon>Parmales</taxon>
        <taxon>Triparmaceae</taxon>
        <taxon>Triparma</taxon>
    </lineage>
</organism>
<gene>
    <name evidence="5" type="ORF">TrCOL_g9102</name>
</gene>
<dbReference type="InterPro" id="IPR008921">
    <property type="entry name" value="DNA_pol3_clamp-load_cplx_C"/>
</dbReference>
<dbReference type="OrthoDB" id="761538at2759"/>
<sequence>MLWVDKHRPKTLATLDYHDDLTKRLVTMSSAKSLPHLLVYGPSGAGKKTRIHALLRGLYGNTVDKLRLESKTFTTPTNRKVEINMISSNSHIEMTPSDAGIYDRFVIGTVLKEIASNAPLFQSKTGVPFKTVVLNEVDTLTKQAQAGLRRTMEKYTGVCRLVLVARNSSKVIGPLKSRCLGIRLSSPTHDEITSILISTASRENLTLSPALALSISQLSSRNLRRALLMLESAHTMDPDLNPSMQVPRCDWEEYIVRLASEITAEQSPQKLLQAREMMYELLTNCIPAGVIMRTLVKELMKNTDDSLKHEIVKHAAYYEARLNGGSKEIFHLEAFVAKFMACYKEYLTNLFG</sequence>
<dbReference type="SUPFAM" id="SSF52540">
    <property type="entry name" value="P-loop containing nucleoside triphosphate hydrolases"/>
    <property type="match status" value="1"/>
</dbReference>
<dbReference type="EMBL" id="BRYA01000611">
    <property type="protein sequence ID" value="GMI25520.1"/>
    <property type="molecule type" value="Genomic_DNA"/>
</dbReference>
<dbReference type="GO" id="GO:0005634">
    <property type="term" value="C:nucleus"/>
    <property type="evidence" value="ECO:0007669"/>
    <property type="project" value="UniProtKB-SubCell"/>
</dbReference>
<proteinExistence type="inferred from homology"/>
<dbReference type="GO" id="GO:0006281">
    <property type="term" value="P:DNA repair"/>
    <property type="evidence" value="ECO:0007669"/>
    <property type="project" value="UniProtKB-ARBA"/>
</dbReference>
<keyword evidence="3" id="KW-0235">DNA replication</keyword>
<dbReference type="FunFam" id="3.40.50.300:FF:000136">
    <property type="entry name" value="Replication factor C subunit 5"/>
    <property type="match status" value="1"/>
</dbReference>
<dbReference type="FunFam" id="1.20.272.10:FF:000002">
    <property type="entry name" value="Replication factor C subunit 3"/>
    <property type="match status" value="1"/>
</dbReference>
<evidence type="ECO:0000256" key="2">
    <source>
        <dbReference type="ARBA" id="ARBA00005378"/>
    </source>
</evidence>
<dbReference type="FunFam" id="1.10.8.60:FF:000030">
    <property type="entry name" value="replication factor C subunit 3"/>
    <property type="match status" value="1"/>
</dbReference>
<comment type="similarity">
    <text evidence="2">Belongs to the activator 1 small subunits family.</text>
</comment>
<comment type="caution">
    <text evidence="5">The sequence shown here is derived from an EMBL/GenBank/DDBJ whole genome shotgun (WGS) entry which is preliminary data.</text>
</comment>
<evidence type="ECO:0000313" key="6">
    <source>
        <dbReference type="Proteomes" id="UP001165065"/>
    </source>
</evidence>
<reference evidence="6" key="1">
    <citation type="journal article" date="2023" name="Commun. Biol.">
        <title>Genome analysis of Parmales, the sister group of diatoms, reveals the evolutionary specialization of diatoms from phago-mixotrophs to photoautotrophs.</title>
        <authorList>
            <person name="Ban H."/>
            <person name="Sato S."/>
            <person name="Yoshikawa S."/>
            <person name="Yamada K."/>
            <person name="Nakamura Y."/>
            <person name="Ichinomiya M."/>
            <person name="Sato N."/>
            <person name="Blanc-Mathieu R."/>
            <person name="Endo H."/>
            <person name="Kuwata A."/>
            <person name="Ogata H."/>
        </authorList>
    </citation>
    <scope>NUCLEOTIDE SEQUENCE [LARGE SCALE GENOMIC DNA]</scope>
</reference>
<keyword evidence="4" id="KW-0539">Nucleus</keyword>
<evidence type="ECO:0000313" key="5">
    <source>
        <dbReference type="EMBL" id="GMI25520.1"/>
    </source>
</evidence>
<dbReference type="Pfam" id="PF22534">
    <property type="entry name" value="RFC_C"/>
    <property type="match status" value="1"/>
</dbReference>
<evidence type="ECO:0000256" key="3">
    <source>
        <dbReference type="ARBA" id="ARBA00022705"/>
    </source>
</evidence>
<dbReference type="GO" id="GO:0006271">
    <property type="term" value="P:DNA strand elongation involved in DNA replication"/>
    <property type="evidence" value="ECO:0007669"/>
    <property type="project" value="UniProtKB-ARBA"/>
</dbReference>
<protein>
    <recommendedName>
        <fullName evidence="7">Replication factor C subunit 3</fullName>
    </recommendedName>
</protein>
<dbReference type="InterPro" id="IPR050238">
    <property type="entry name" value="DNA_Rep/Repair_Clamp_Loader"/>
</dbReference>